<keyword evidence="9" id="KW-1185">Reference proteome</keyword>
<evidence type="ECO:0000256" key="3">
    <source>
        <dbReference type="ARBA" id="ARBA00023235"/>
    </source>
</evidence>
<feature type="domain" description="PPIase FKBP-type" evidence="7">
    <location>
        <begin position="106"/>
        <end position="193"/>
    </location>
</feature>
<keyword evidence="3 4" id="KW-0413">Isomerase</keyword>
<reference evidence="8 9" key="2">
    <citation type="journal article" date="2011" name="Stand. Genomic Sci.">
        <title>Complete genome sequence of Tsukamurella paurometabola type strain (no. 33).</title>
        <authorList>
            <person name="Munk A.C."/>
            <person name="Lapidus A."/>
            <person name="Lucas S."/>
            <person name="Nolan M."/>
            <person name="Tice H."/>
            <person name="Cheng J.F."/>
            <person name="Del Rio T.G."/>
            <person name="Goodwin L."/>
            <person name="Pitluck S."/>
            <person name="Liolios K."/>
            <person name="Huntemann M."/>
            <person name="Ivanova N."/>
            <person name="Mavromatis K."/>
            <person name="Mikhailova N."/>
            <person name="Pati A."/>
            <person name="Chen A."/>
            <person name="Palaniappan K."/>
            <person name="Tapia R."/>
            <person name="Han C."/>
            <person name="Land M."/>
            <person name="Hauser L."/>
            <person name="Chang Y.J."/>
            <person name="Jeffries C.D."/>
            <person name="Brettin T."/>
            <person name="Yasawong M."/>
            <person name="Brambilla E.M."/>
            <person name="Rohde M."/>
            <person name="Sikorski J."/>
            <person name="Goker M."/>
            <person name="Detter J.C."/>
            <person name="Woyke T."/>
            <person name="Bristow J."/>
            <person name="Eisen J.A."/>
            <person name="Markowitz V."/>
            <person name="Hugenholtz P."/>
            <person name="Kyrpides N.C."/>
            <person name="Klenk H.P."/>
        </authorList>
    </citation>
    <scope>NUCLEOTIDE SEQUENCE [LARGE SCALE GENOMIC DNA]</scope>
    <source>
        <strain evidence="9">ATCC 8368 / DSM 20162 / CCUG 35730 / CIP 100753 / JCM 10117 / KCTC 9821 / NBRC 16120 / NCIMB 702349 / NCTC 13040</strain>
    </source>
</reference>
<protein>
    <recommendedName>
        <fullName evidence="5">Peptidyl-prolyl cis-trans isomerase</fullName>
        <ecNumber evidence="5">5.2.1.8</ecNumber>
    </recommendedName>
</protein>
<evidence type="ECO:0000256" key="5">
    <source>
        <dbReference type="RuleBase" id="RU003915"/>
    </source>
</evidence>
<dbReference type="Gene3D" id="3.10.50.40">
    <property type="match status" value="1"/>
</dbReference>
<reference evidence="9" key="1">
    <citation type="submission" date="2010-03" db="EMBL/GenBank/DDBJ databases">
        <title>The complete chromosome of Tsukamurella paurometabola DSM 20162.</title>
        <authorList>
            <consortium name="US DOE Joint Genome Institute (JGI-PGF)"/>
            <person name="Lucas S."/>
            <person name="Copeland A."/>
            <person name="Lapidus A."/>
            <person name="Glavina del Rio T."/>
            <person name="Dalin E."/>
            <person name="Tice H."/>
            <person name="Bruce D."/>
            <person name="Goodwin L."/>
            <person name="Pitluck S."/>
            <person name="Kyrpides N."/>
            <person name="Mavromatis K."/>
            <person name="Ivanova N."/>
            <person name="Mikhailova N."/>
            <person name="Munk A.C."/>
            <person name="Brettin T."/>
            <person name="Detter J.C."/>
            <person name="Tapia R."/>
            <person name="Han C."/>
            <person name="Larimer F."/>
            <person name="Land M."/>
            <person name="Hauser L."/>
            <person name="Markowitz V."/>
            <person name="Cheng J.-F."/>
            <person name="Hugenholtz P."/>
            <person name="Woyke T."/>
            <person name="Wu D."/>
            <person name="Jando M."/>
            <person name="Brambilla E."/>
            <person name="Klenk H.-P."/>
            <person name="Eisen J.A."/>
        </authorList>
    </citation>
    <scope>NUCLEOTIDE SEQUENCE [LARGE SCALE GENOMIC DNA]</scope>
    <source>
        <strain evidence="9">ATCC 8368 / DSM 20162 / CCUG 35730 / CIP 100753 / JCM 10117 / KCTC 9821 / NBRC 16120 / NCIMB 702349 / NCTC 13040</strain>
    </source>
</reference>
<organism evidence="8 9">
    <name type="scientific">Tsukamurella paurometabola (strain ATCC 8368 / DSM 20162 / CCUG 35730 / CIP 100753 / JCM 10117 / KCTC 9821 / NBRC 16120 / NCIMB 702349 / NCTC 13040)</name>
    <name type="common">Corynebacterium paurometabolum</name>
    <dbReference type="NCBI Taxonomy" id="521096"/>
    <lineage>
        <taxon>Bacteria</taxon>
        <taxon>Bacillati</taxon>
        <taxon>Actinomycetota</taxon>
        <taxon>Actinomycetes</taxon>
        <taxon>Mycobacteriales</taxon>
        <taxon>Tsukamurellaceae</taxon>
        <taxon>Tsukamurella</taxon>
    </lineage>
</organism>
<name>D5UXM8_TSUPD</name>
<evidence type="ECO:0000256" key="4">
    <source>
        <dbReference type="PROSITE-ProRule" id="PRU00277"/>
    </source>
</evidence>
<dbReference type="Proteomes" id="UP000001213">
    <property type="component" value="Chromosome"/>
</dbReference>
<dbReference type="HOGENOM" id="CLU_013615_9_0_11"/>
<dbReference type="PROSITE" id="PS51257">
    <property type="entry name" value="PROKAR_LIPOPROTEIN"/>
    <property type="match status" value="1"/>
</dbReference>
<dbReference type="EC" id="5.2.1.8" evidence="5"/>
<proteinExistence type="inferred from homology"/>
<sequence length="193" mass="19421">MDARFTRFAIAAGTVPLLLVGCGAPSPGSAEPERSASSDPVADCPSAAPAGVAKADVVFHGDAGRAQIVAPTPTTAPRVAITTPFRVDRTQVLRVHGGHGPALADNAVVTVCYQGVNGRTGDVFDDSFVRSTSAEFALTDVVPGFRKTVAGQQVGATVVSAVTGADAYPSGEAEAGIEPGDTLVFTVVVLSAS</sequence>
<comment type="catalytic activity">
    <reaction evidence="1 4 5">
        <text>[protein]-peptidylproline (omega=180) = [protein]-peptidylproline (omega=0)</text>
        <dbReference type="Rhea" id="RHEA:16237"/>
        <dbReference type="Rhea" id="RHEA-COMP:10747"/>
        <dbReference type="Rhea" id="RHEA-COMP:10748"/>
        <dbReference type="ChEBI" id="CHEBI:83833"/>
        <dbReference type="ChEBI" id="CHEBI:83834"/>
        <dbReference type="EC" id="5.2.1.8"/>
    </reaction>
</comment>
<evidence type="ECO:0000313" key="8">
    <source>
        <dbReference type="EMBL" id="ADG78120.1"/>
    </source>
</evidence>
<evidence type="ECO:0000256" key="6">
    <source>
        <dbReference type="SAM" id="MobiDB-lite"/>
    </source>
</evidence>
<dbReference type="GO" id="GO:0003755">
    <property type="term" value="F:peptidyl-prolyl cis-trans isomerase activity"/>
    <property type="evidence" value="ECO:0007669"/>
    <property type="project" value="UniProtKB-UniRule"/>
</dbReference>
<dbReference type="RefSeq" id="WP_013126152.1">
    <property type="nucleotide sequence ID" value="NC_014158.1"/>
</dbReference>
<evidence type="ECO:0000259" key="7">
    <source>
        <dbReference type="PROSITE" id="PS50059"/>
    </source>
</evidence>
<evidence type="ECO:0000256" key="1">
    <source>
        <dbReference type="ARBA" id="ARBA00000971"/>
    </source>
</evidence>
<dbReference type="InterPro" id="IPR001179">
    <property type="entry name" value="PPIase_FKBP_dom"/>
</dbReference>
<feature type="region of interest" description="Disordered" evidence="6">
    <location>
        <begin position="26"/>
        <end position="45"/>
    </location>
</feature>
<dbReference type="AlphaFoldDB" id="D5UXM8"/>
<dbReference type="EMBL" id="CP001966">
    <property type="protein sequence ID" value="ADG78120.1"/>
    <property type="molecule type" value="Genomic_DNA"/>
</dbReference>
<dbReference type="Pfam" id="PF00254">
    <property type="entry name" value="FKBP_C"/>
    <property type="match status" value="1"/>
</dbReference>
<accession>D5UXM8</accession>
<evidence type="ECO:0000256" key="2">
    <source>
        <dbReference type="ARBA" id="ARBA00023110"/>
    </source>
</evidence>
<dbReference type="eggNOG" id="COG0545">
    <property type="taxonomic scope" value="Bacteria"/>
</dbReference>
<dbReference type="InterPro" id="IPR046357">
    <property type="entry name" value="PPIase_dom_sf"/>
</dbReference>
<dbReference type="KEGG" id="tpr:Tpau_1496"/>
<dbReference type="STRING" id="521096.Tpau_1496"/>
<dbReference type="SUPFAM" id="SSF54534">
    <property type="entry name" value="FKBP-like"/>
    <property type="match status" value="1"/>
</dbReference>
<gene>
    <name evidence="8" type="ordered locus">Tpau_1496</name>
</gene>
<comment type="similarity">
    <text evidence="5">Belongs to the FKBP-type PPIase family.</text>
</comment>
<keyword evidence="2 4" id="KW-0697">Rotamase</keyword>
<evidence type="ECO:0000313" key="9">
    <source>
        <dbReference type="Proteomes" id="UP000001213"/>
    </source>
</evidence>
<dbReference type="PROSITE" id="PS50059">
    <property type="entry name" value="FKBP_PPIASE"/>
    <property type="match status" value="1"/>
</dbReference>